<dbReference type="Gene3D" id="3.20.20.30">
    <property type="entry name" value="Luciferase-like domain"/>
    <property type="match status" value="1"/>
</dbReference>
<dbReference type="AlphaFoldDB" id="A0A0F9WUP5"/>
<dbReference type="SUPFAM" id="SSF51679">
    <property type="entry name" value="Bacterial luciferase-like"/>
    <property type="match status" value="1"/>
</dbReference>
<dbReference type="InterPro" id="IPR050766">
    <property type="entry name" value="Bact_Lucif_Oxidored"/>
</dbReference>
<dbReference type="InterPro" id="IPR036661">
    <property type="entry name" value="Luciferase-like_sf"/>
</dbReference>
<sequence length="398" mass="44455">MRAWFFSENAYPDLPPESEYSSIRVTLPSRHYDPKRGAELYDRYIAEWLTAEEEGLDIMLNEHHQTPTCVDPAAPLVLAALARLTSKARLLLLGNPIANRRDPIRVAEEMALADILSHGRLEVGFVRGVPYELAAANSNPVRTNERHAEALDLIIKAWTSHDGPFSHEGRFFHHRNVNIWPRPYQDPHPPVWVSATSPGGAERVGGQGFVQATFLTGFGGTPRVFESYRKGWRQADRGDNVPINRLAYAPLIYTADSEARALAGAEQLLWYLKANKVPLHYKNPPGYVPVDVNVKFLRGAMPQLAASIKDLTVEKAIAAGIMFAGTPDQVFEQVKRFYEQVGGFGQMLLMGQAGFLNHEDTVHGIQMFGREVYPRLKEEYPDDALSGMEHMQQAAAAE</sequence>
<evidence type="ECO:0000256" key="2">
    <source>
        <dbReference type="ARBA" id="ARBA00023033"/>
    </source>
</evidence>
<keyword evidence="1" id="KW-0560">Oxidoreductase</keyword>
<dbReference type="PANTHER" id="PTHR30137">
    <property type="entry name" value="LUCIFERASE-LIKE MONOOXYGENASE"/>
    <property type="match status" value="1"/>
</dbReference>
<name>A0A0F9WUP5_9ZZZZ</name>
<evidence type="ECO:0000256" key="1">
    <source>
        <dbReference type="ARBA" id="ARBA00023002"/>
    </source>
</evidence>
<comment type="caution">
    <text evidence="4">The sequence shown here is derived from an EMBL/GenBank/DDBJ whole genome shotgun (WGS) entry which is preliminary data.</text>
</comment>
<evidence type="ECO:0000259" key="3">
    <source>
        <dbReference type="Pfam" id="PF00296"/>
    </source>
</evidence>
<protein>
    <recommendedName>
        <fullName evidence="3">Luciferase-like domain-containing protein</fullName>
    </recommendedName>
</protein>
<gene>
    <name evidence="4" type="ORF">LCGC14_0307900</name>
</gene>
<dbReference type="EMBL" id="LAZR01000198">
    <property type="protein sequence ID" value="KKN82603.1"/>
    <property type="molecule type" value="Genomic_DNA"/>
</dbReference>
<proteinExistence type="predicted"/>
<accession>A0A0F9WUP5</accession>
<dbReference type="Pfam" id="PF00296">
    <property type="entry name" value="Bac_luciferase"/>
    <property type="match status" value="1"/>
</dbReference>
<reference evidence="4" key="1">
    <citation type="journal article" date="2015" name="Nature">
        <title>Complex archaea that bridge the gap between prokaryotes and eukaryotes.</title>
        <authorList>
            <person name="Spang A."/>
            <person name="Saw J.H."/>
            <person name="Jorgensen S.L."/>
            <person name="Zaremba-Niedzwiedzka K."/>
            <person name="Martijn J."/>
            <person name="Lind A.E."/>
            <person name="van Eijk R."/>
            <person name="Schleper C."/>
            <person name="Guy L."/>
            <person name="Ettema T.J."/>
        </authorList>
    </citation>
    <scope>NUCLEOTIDE SEQUENCE</scope>
</reference>
<keyword evidence="2" id="KW-0503">Monooxygenase</keyword>
<dbReference type="GO" id="GO:0016705">
    <property type="term" value="F:oxidoreductase activity, acting on paired donors, with incorporation or reduction of molecular oxygen"/>
    <property type="evidence" value="ECO:0007669"/>
    <property type="project" value="InterPro"/>
</dbReference>
<dbReference type="GO" id="GO:0005829">
    <property type="term" value="C:cytosol"/>
    <property type="evidence" value="ECO:0007669"/>
    <property type="project" value="TreeGrafter"/>
</dbReference>
<dbReference type="PANTHER" id="PTHR30137:SF8">
    <property type="entry name" value="BLR5498 PROTEIN"/>
    <property type="match status" value="1"/>
</dbReference>
<dbReference type="InterPro" id="IPR011251">
    <property type="entry name" value="Luciferase-like_dom"/>
</dbReference>
<organism evidence="4">
    <name type="scientific">marine sediment metagenome</name>
    <dbReference type="NCBI Taxonomy" id="412755"/>
    <lineage>
        <taxon>unclassified sequences</taxon>
        <taxon>metagenomes</taxon>
        <taxon>ecological metagenomes</taxon>
    </lineage>
</organism>
<evidence type="ECO:0000313" key="4">
    <source>
        <dbReference type="EMBL" id="KKN82603.1"/>
    </source>
</evidence>
<dbReference type="GO" id="GO:0004497">
    <property type="term" value="F:monooxygenase activity"/>
    <property type="evidence" value="ECO:0007669"/>
    <property type="project" value="UniProtKB-KW"/>
</dbReference>
<feature type="domain" description="Luciferase-like" evidence="3">
    <location>
        <begin position="41"/>
        <end position="342"/>
    </location>
</feature>